<protein>
    <submittedName>
        <fullName evidence="2">DUF2550 family protein</fullName>
    </submittedName>
</protein>
<dbReference type="OrthoDB" id="4793422at2"/>
<proteinExistence type="predicted"/>
<name>A0A3L8P8X4_9ACTN</name>
<dbReference type="EMBL" id="RDBE01000001">
    <property type="protein sequence ID" value="RLV51038.1"/>
    <property type="molecule type" value="Genomic_DNA"/>
</dbReference>
<keyword evidence="1" id="KW-0812">Transmembrane</keyword>
<keyword evidence="1" id="KW-1133">Transmembrane helix</keyword>
<accession>A0A3L8P8X4</accession>
<dbReference type="AlphaFoldDB" id="A0A3L8P8X4"/>
<evidence type="ECO:0000256" key="1">
    <source>
        <dbReference type="SAM" id="Phobius"/>
    </source>
</evidence>
<organism evidence="2 3">
    <name type="scientific">Nocardioides mangrovicus</name>
    <dbReference type="NCBI Taxonomy" id="2478913"/>
    <lineage>
        <taxon>Bacteria</taxon>
        <taxon>Bacillati</taxon>
        <taxon>Actinomycetota</taxon>
        <taxon>Actinomycetes</taxon>
        <taxon>Propionibacteriales</taxon>
        <taxon>Nocardioidaceae</taxon>
        <taxon>Nocardioides</taxon>
    </lineage>
</organism>
<dbReference type="InterPro" id="IPR019675">
    <property type="entry name" value="DUF2550"/>
</dbReference>
<comment type="caution">
    <text evidence="2">The sequence shown here is derived from an EMBL/GenBank/DDBJ whole genome shotgun (WGS) entry which is preliminary data.</text>
</comment>
<keyword evidence="1" id="KW-0472">Membrane</keyword>
<dbReference type="Pfam" id="PF10739">
    <property type="entry name" value="DUF2550"/>
    <property type="match status" value="1"/>
</dbReference>
<dbReference type="RefSeq" id="WP_121804718.1">
    <property type="nucleotide sequence ID" value="NZ_RDBE01000001.1"/>
</dbReference>
<evidence type="ECO:0000313" key="2">
    <source>
        <dbReference type="EMBL" id="RLV51038.1"/>
    </source>
</evidence>
<keyword evidence="3" id="KW-1185">Reference proteome</keyword>
<dbReference type="Proteomes" id="UP000281708">
    <property type="component" value="Unassembled WGS sequence"/>
</dbReference>
<gene>
    <name evidence="2" type="ORF">D9V37_03715</name>
</gene>
<evidence type="ECO:0000313" key="3">
    <source>
        <dbReference type="Proteomes" id="UP000281708"/>
    </source>
</evidence>
<reference evidence="2 3" key="1">
    <citation type="submission" date="2018-10" db="EMBL/GenBank/DDBJ databases">
        <title>Marmoricola sp. 4Q3S-7 whole genome shotgun sequence.</title>
        <authorList>
            <person name="Li F."/>
        </authorList>
    </citation>
    <scope>NUCLEOTIDE SEQUENCE [LARGE SCALE GENOMIC DNA]</scope>
    <source>
        <strain evidence="2 3">4Q3S-7</strain>
    </source>
</reference>
<sequence length="149" mass="16661">MALWQWLVDSAGFVLLLVLVYAVGLVVRRRLLSRHGGTFELSVRTPDADSGRGWILGLGRYGGEDVEWFRIFSLSPWPKRTWYRGHLAYESQRPSADNERFTLYEGHVVVVCRTDDGPVEMAMSPSALTGLQSWLEAAPPGAGARREPS</sequence>
<feature type="transmembrane region" description="Helical" evidence="1">
    <location>
        <begin position="6"/>
        <end position="27"/>
    </location>
</feature>